<dbReference type="EMBL" id="LAZR01043653">
    <property type="protein sequence ID" value="KKL06563.1"/>
    <property type="molecule type" value="Genomic_DNA"/>
</dbReference>
<accession>A0A0F9D374</accession>
<organism evidence="1">
    <name type="scientific">marine sediment metagenome</name>
    <dbReference type="NCBI Taxonomy" id="412755"/>
    <lineage>
        <taxon>unclassified sequences</taxon>
        <taxon>metagenomes</taxon>
        <taxon>ecological metagenomes</taxon>
    </lineage>
</organism>
<comment type="caution">
    <text evidence="1">The sequence shown here is derived from an EMBL/GenBank/DDBJ whole genome shotgun (WGS) entry which is preliminary data.</text>
</comment>
<protein>
    <submittedName>
        <fullName evidence="1">Uncharacterized protein</fullName>
    </submittedName>
</protein>
<dbReference type="AlphaFoldDB" id="A0A0F9D374"/>
<sequence length="125" mass="14411">MPQEPIRPDEINPTFSDAERLGWDDLGVGELQPLNSPSREVHIIDWNFKKSRFEPTEYGRSNYVEILFTFSPGTKQYMLRTQSEGICQLLVEISRKGFKEAGVLGRFIRLPSPGNDDYTYLKLIN</sequence>
<name>A0A0F9D374_9ZZZZ</name>
<gene>
    <name evidence="1" type="ORF">LCGC14_2594810</name>
</gene>
<evidence type="ECO:0000313" key="1">
    <source>
        <dbReference type="EMBL" id="KKL06563.1"/>
    </source>
</evidence>
<reference evidence="1" key="1">
    <citation type="journal article" date="2015" name="Nature">
        <title>Complex archaea that bridge the gap between prokaryotes and eukaryotes.</title>
        <authorList>
            <person name="Spang A."/>
            <person name="Saw J.H."/>
            <person name="Jorgensen S.L."/>
            <person name="Zaremba-Niedzwiedzka K."/>
            <person name="Martijn J."/>
            <person name="Lind A.E."/>
            <person name="van Eijk R."/>
            <person name="Schleper C."/>
            <person name="Guy L."/>
            <person name="Ettema T.J."/>
        </authorList>
    </citation>
    <scope>NUCLEOTIDE SEQUENCE</scope>
</reference>
<proteinExistence type="predicted"/>